<organism evidence="1">
    <name type="scientific">marine sediment metagenome</name>
    <dbReference type="NCBI Taxonomy" id="412755"/>
    <lineage>
        <taxon>unclassified sequences</taxon>
        <taxon>metagenomes</taxon>
        <taxon>ecological metagenomes</taxon>
    </lineage>
</organism>
<evidence type="ECO:0000313" key="1">
    <source>
        <dbReference type="EMBL" id="KKN37299.1"/>
    </source>
</evidence>
<dbReference type="EMBL" id="LAZR01001904">
    <property type="protein sequence ID" value="KKN37299.1"/>
    <property type="molecule type" value="Genomic_DNA"/>
</dbReference>
<reference evidence="1" key="1">
    <citation type="journal article" date="2015" name="Nature">
        <title>Complex archaea that bridge the gap between prokaryotes and eukaryotes.</title>
        <authorList>
            <person name="Spang A."/>
            <person name="Saw J.H."/>
            <person name="Jorgensen S.L."/>
            <person name="Zaremba-Niedzwiedzka K."/>
            <person name="Martijn J."/>
            <person name="Lind A.E."/>
            <person name="van Eijk R."/>
            <person name="Schleper C."/>
            <person name="Guy L."/>
            <person name="Ettema T.J."/>
        </authorList>
    </citation>
    <scope>NUCLEOTIDE SEQUENCE</scope>
</reference>
<protein>
    <submittedName>
        <fullName evidence="1">Uncharacterized protein</fullName>
    </submittedName>
</protein>
<dbReference type="AlphaFoldDB" id="A0A0F9Q498"/>
<sequence length="211" mass="21619">MATSTKAQFLFPPAYGEGAGNVLQAYGPAMAPEGMPAWLWGQGTPGAIVPFTTVNKGSLYSEVNTTDDDPALWFKVDEGGDAADWVSVGKTGVVHVRSSLFDIDAADSEQVMFHAVTASEILEVGILWEEATGTSGAVLGDITIGTATGGAEIVAATAYGLSQASGTYVTLTLKAAGASLAAGTSVFASHDDAGTSFSGTYRVLMKIRVEA</sequence>
<comment type="caution">
    <text evidence="1">The sequence shown here is derived from an EMBL/GenBank/DDBJ whole genome shotgun (WGS) entry which is preliminary data.</text>
</comment>
<gene>
    <name evidence="1" type="ORF">LCGC14_0764980</name>
</gene>
<accession>A0A0F9Q498</accession>
<proteinExistence type="predicted"/>
<name>A0A0F9Q498_9ZZZZ</name>